<evidence type="ECO:0000313" key="5">
    <source>
        <dbReference type="EMBL" id="WTP47392.1"/>
    </source>
</evidence>
<dbReference type="InterPro" id="IPR003658">
    <property type="entry name" value="Anti-sigma_ant"/>
</dbReference>
<evidence type="ECO:0000256" key="3">
    <source>
        <dbReference type="SAM" id="MobiDB-lite"/>
    </source>
</evidence>
<feature type="domain" description="STAS" evidence="4">
    <location>
        <begin position="9"/>
        <end position="135"/>
    </location>
</feature>
<sequence length="143" mass="15270">MTMLPPAHLRLTTVDTEDRVRIELDGDLDYDTADSLLTAVTATLAARPRLTDLHLHCAGLGTVDSMGLSVLLMIRRRVDKAGVRLHLDGRPTTLERLLTITGSLDYLTTSPTGTANSSLGTGENPRTSGEAMTARPTGPDSTT</sequence>
<dbReference type="InterPro" id="IPR002645">
    <property type="entry name" value="STAS_dom"/>
</dbReference>
<protein>
    <recommendedName>
        <fullName evidence="2">Anti-sigma factor antagonist</fullName>
    </recommendedName>
</protein>
<dbReference type="Gene3D" id="3.30.750.24">
    <property type="entry name" value="STAS domain"/>
    <property type="match status" value="1"/>
</dbReference>
<dbReference type="EMBL" id="CP108133">
    <property type="protein sequence ID" value="WTP47392.1"/>
    <property type="molecule type" value="Genomic_DNA"/>
</dbReference>
<evidence type="ECO:0000256" key="2">
    <source>
        <dbReference type="RuleBase" id="RU003749"/>
    </source>
</evidence>
<keyword evidence="6" id="KW-1185">Reference proteome</keyword>
<proteinExistence type="inferred from homology"/>
<organism evidence="5 6">
    <name type="scientific">Streptomyces tauricus</name>
    <dbReference type="NCBI Taxonomy" id="68274"/>
    <lineage>
        <taxon>Bacteria</taxon>
        <taxon>Bacillati</taxon>
        <taxon>Actinomycetota</taxon>
        <taxon>Actinomycetes</taxon>
        <taxon>Kitasatosporales</taxon>
        <taxon>Streptomycetaceae</taxon>
        <taxon>Streptomyces</taxon>
        <taxon>Streptomyces aurantiacus group</taxon>
    </lineage>
</organism>
<dbReference type="InterPro" id="IPR058548">
    <property type="entry name" value="MlaB-like_STAS"/>
</dbReference>
<feature type="compositionally biased region" description="Polar residues" evidence="3">
    <location>
        <begin position="109"/>
        <end position="127"/>
    </location>
</feature>
<dbReference type="NCBIfam" id="TIGR00377">
    <property type="entry name" value="ant_ant_sig"/>
    <property type="match status" value="1"/>
</dbReference>
<dbReference type="Proteomes" id="UP001432166">
    <property type="component" value="Chromosome"/>
</dbReference>
<reference evidence="5" key="1">
    <citation type="submission" date="2022-10" db="EMBL/GenBank/DDBJ databases">
        <title>The complete genomes of actinobacterial strains from the NBC collection.</title>
        <authorList>
            <person name="Joergensen T.S."/>
            <person name="Alvarez Arevalo M."/>
            <person name="Sterndorff E.B."/>
            <person name="Faurdal D."/>
            <person name="Vuksanovic O."/>
            <person name="Mourched A.-S."/>
            <person name="Charusanti P."/>
            <person name="Shaw S."/>
            <person name="Blin K."/>
            <person name="Weber T."/>
        </authorList>
    </citation>
    <scope>NUCLEOTIDE SEQUENCE</scope>
    <source>
        <strain evidence="5">NBC_00189</strain>
    </source>
</reference>
<evidence type="ECO:0000259" key="4">
    <source>
        <dbReference type="PROSITE" id="PS50801"/>
    </source>
</evidence>
<evidence type="ECO:0000256" key="1">
    <source>
        <dbReference type="ARBA" id="ARBA00009013"/>
    </source>
</evidence>
<dbReference type="CDD" id="cd07043">
    <property type="entry name" value="STAS_anti-anti-sigma_factors"/>
    <property type="match status" value="1"/>
</dbReference>
<gene>
    <name evidence="5" type="ORF">OG288_03105</name>
</gene>
<evidence type="ECO:0000313" key="6">
    <source>
        <dbReference type="Proteomes" id="UP001432166"/>
    </source>
</evidence>
<accession>A0ABZ1JAU7</accession>
<feature type="region of interest" description="Disordered" evidence="3">
    <location>
        <begin position="109"/>
        <end position="143"/>
    </location>
</feature>
<comment type="similarity">
    <text evidence="1 2">Belongs to the anti-sigma-factor antagonist family.</text>
</comment>
<dbReference type="InterPro" id="IPR036513">
    <property type="entry name" value="STAS_dom_sf"/>
</dbReference>
<dbReference type="SUPFAM" id="SSF52091">
    <property type="entry name" value="SpoIIaa-like"/>
    <property type="match status" value="1"/>
</dbReference>
<dbReference type="RefSeq" id="WP_265648499.1">
    <property type="nucleotide sequence ID" value="NZ_CP108133.1"/>
</dbReference>
<name>A0ABZ1JAU7_9ACTN</name>
<dbReference type="Pfam" id="PF13466">
    <property type="entry name" value="STAS_2"/>
    <property type="match status" value="1"/>
</dbReference>
<dbReference type="PROSITE" id="PS50801">
    <property type="entry name" value="STAS"/>
    <property type="match status" value="1"/>
</dbReference>